<sequence>MYNVYIADKLSKQKETEESLHAQGLLYKEKKKKLDESLTESYRKRMNETIIKLAKDLDNKKSPRSSSATPRKVVLFTHRGSLKDQDRIKDAIEKSKWLDTSPSHRPIFRLRQRDKSKEIQPPMYQRPRTVHERLLDTIKFQRSYYDTSLPPNSNYKTFYKDFTGSSKQSFGGGKEVNSYYHVKTHFKTIESMALDLHKTIRSDNKSEVRQKIAQEKQGLTKQLMNRTVILPDNNNEVSFEIKNLSDFEIILSKQDVVPLSNELLHKYRVWKPNLHENSFHFKKQLK</sequence>
<proteinExistence type="predicted"/>
<organism evidence="1 2">
    <name type="scientific">Blepharisma stoltei</name>
    <dbReference type="NCBI Taxonomy" id="1481888"/>
    <lineage>
        <taxon>Eukaryota</taxon>
        <taxon>Sar</taxon>
        <taxon>Alveolata</taxon>
        <taxon>Ciliophora</taxon>
        <taxon>Postciliodesmatophora</taxon>
        <taxon>Heterotrichea</taxon>
        <taxon>Heterotrichida</taxon>
        <taxon>Blepharismidae</taxon>
        <taxon>Blepharisma</taxon>
    </lineage>
</organism>
<dbReference type="AlphaFoldDB" id="A0AAU9JYI9"/>
<name>A0AAU9JYI9_9CILI</name>
<dbReference type="Proteomes" id="UP001162131">
    <property type="component" value="Unassembled WGS sequence"/>
</dbReference>
<protein>
    <submittedName>
        <fullName evidence="1">Uncharacterized protein</fullName>
    </submittedName>
</protein>
<keyword evidence="2" id="KW-1185">Reference proteome</keyword>
<dbReference type="EMBL" id="CAJZBQ010000048">
    <property type="protein sequence ID" value="CAG9329636.1"/>
    <property type="molecule type" value="Genomic_DNA"/>
</dbReference>
<gene>
    <name evidence="1" type="ORF">BSTOLATCC_MIC49263</name>
</gene>
<accession>A0AAU9JYI9</accession>
<comment type="caution">
    <text evidence="1">The sequence shown here is derived from an EMBL/GenBank/DDBJ whole genome shotgun (WGS) entry which is preliminary data.</text>
</comment>
<evidence type="ECO:0000313" key="1">
    <source>
        <dbReference type="EMBL" id="CAG9329636.1"/>
    </source>
</evidence>
<reference evidence="1" key="1">
    <citation type="submission" date="2021-09" db="EMBL/GenBank/DDBJ databases">
        <authorList>
            <consortium name="AG Swart"/>
            <person name="Singh M."/>
            <person name="Singh A."/>
            <person name="Seah K."/>
            <person name="Emmerich C."/>
        </authorList>
    </citation>
    <scope>NUCLEOTIDE SEQUENCE</scope>
    <source>
        <strain evidence="1">ATCC30299</strain>
    </source>
</reference>
<evidence type="ECO:0000313" key="2">
    <source>
        <dbReference type="Proteomes" id="UP001162131"/>
    </source>
</evidence>